<protein>
    <recommendedName>
        <fullName evidence="4">Type 1 fimbrial protein</fullName>
    </recommendedName>
</protein>
<feature type="chain" id="PRO_5012293761" description="Type 1 fimbrial protein" evidence="1">
    <location>
        <begin position="27"/>
        <end position="104"/>
    </location>
</feature>
<accession>A0A2D0IT59</accession>
<evidence type="ECO:0000256" key="1">
    <source>
        <dbReference type="SAM" id="SignalP"/>
    </source>
</evidence>
<evidence type="ECO:0000313" key="3">
    <source>
        <dbReference type="Proteomes" id="UP000225833"/>
    </source>
</evidence>
<keyword evidence="1" id="KW-0732">Signal</keyword>
<name>A0A2D0IT59_XENBU</name>
<comment type="caution">
    <text evidence="2">The sequence shown here is derived from an EMBL/GenBank/DDBJ whole genome shotgun (WGS) entry which is preliminary data.</text>
</comment>
<feature type="signal peptide" evidence="1">
    <location>
        <begin position="1"/>
        <end position="26"/>
    </location>
</feature>
<dbReference type="RefSeq" id="WP_099136909.1">
    <property type="nucleotide sequence ID" value="NZ_CAWNNJ010000088.1"/>
</dbReference>
<gene>
    <name evidence="2" type="ORF">Xbud_03163</name>
</gene>
<proteinExistence type="predicted"/>
<dbReference type="EMBL" id="NIBS01000021">
    <property type="protein sequence ID" value="PHM25087.1"/>
    <property type="molecule type" value="Genomic_DNA"/>
</dbReference>
<dbReference type="AlphaFoldDB" id="A0A2D0IT59"/>
<evidence type="ECO:0008006" key="4">
    <source>
        <dbReference type="Google" id="ProtNLM"/>
    </source>
</evidence>
<reference evidence="2 3" key="1">
    <citation type="journal article" date="2017" name="Nat. Microbiol.">
        <title>Natural product diversity associated with the nematode symbionts Photorhabdus and Xenorhabdus.</title>
        <authorList>
            <person name="Tobias N.J."/>
            <person name="Wolff H."/>
            <person name="Djahanschiri B."/>
            <person name="Grundmann F."/>
            <person name="Kronenwerth M."/>
            <person name="Shi Y.M."/>
            <person name="Simonyi S."/>
            <person name="Grun P."/>
            <person name="Shapiro-Ilan D."/>
            <person name="Pidot S.J."/>
            <person name="Stinear T.P."/>
            <person name="Ebersberger I."/>
            <person name="Bode H.B."/>
        </authorList>
    </citation>
    <scope>NUCLEOTIDE SEQUENCE [LARGE SCALE GENOMIC DNA]</scope>
    <source>
        <strain evidence="2 3">DSM 16342</strain>
    </source>
</reference>
<dbReference type="Proteomes" id="UP000225833">
    <property type="component" value="Unassembled WGS sequence"/>
</dbReference>
<dbReference type="OrthoDB" id="6458927at2"/>
<organism evidence="2 3">
    <name type="scientific">Xenorhabdus budapestensis</name>
    <dbReference type="NCBI Taxonomy" id="290110"/>
    <lineage>
        <taxon>Bacteria</taxon>
        <taxon>Pseudomonadati</taxon>
        <taxon>Pseudomonadota</taxon>
        <taxon>Gammaproteobacteria</taxon>
        <taxon>Enterobacterales</taxon>
        <taxon>Morganellaceae</taxon>
        <taxon>Xenorhabdus</taxon>
    </lineage>
</organism>
<sequence length="104" mass="11426">MKTKLLKLAVFMATLTPSLLLSTALANSGTHSGLIRFSGEIVSPPCEMESKVDGKVEVHCFTEYKKITSVVKLNTLKGELINNLSRISVKQTSKNRAILMISHH</sequence>
<evidence type="ECO:0000313" key="2">
    <source>
        <dbReference type="EMBL" id="PHM25087.1"/>
    </source>
</evidence>